<dbReference type="PANTHER" id="PTHR43174:SF3">
    <property type="entry name" value="UDP-N-ACETYLGLUCOSAMINE 2-EPIMERASE"/>
    <property type="match status" value="1"/>
</dbReference>
<comment type="similarity">
    <text evidence="1">Belongs to the UDP-N-acetylglucosamine 2-epimerase family.</text>
</comment>
<comment type="caution">
    <text evidence="3">The sequence shown here is derived from an EMBL/GenBank/DDBJ whole genome shotgun (WGS) entry which is preliminary data.</text>
</comment>
<name>A0ABQ1H9H3_9GAMM</name>
<proteinExistence type="inferred from homology"/>
<evidence type="ECO:0000313" key="3">
    <source>
        <dbReference type="EMBL" id="GGA66853.1"/>
    </source>
</evidence>
<gene>
    <name evidence="3" type="ORF">GCM10011521_01210</name>
</gene>
<evidence type="ECO:0000259" key="2">
    <source>
        <dbReference type="Pfam" id="PF02350"/>
    </source>
</evidence>
<evidence type="ECO:0000256" key="1">
    <source>
        <dbReference type="RuleBase" id="RU003513"/>
    </source>
</evidence>
<dbReference type="InterPro" id="IPR029767">
    <property type="entry name" value="WecB-like"/>
</dbReference>
<dbReference type="Proteomes" id="UP000623419">
    <property type="component" value="Unassembled WGS sequence"/>
</dbReference>
<keyword evidence="4" id="KW-1185">Reference proteome</keyword>
<dbReference type="Pfam" id="PF02350">
    <property type="entry name" value="Epimerase_2"/>
    <property type="match status" value="1"/>
</dbReference>
<dbReference type="SUPFAM" id="SSF53756">
    <property type="entry name" value="UDP-Glycosyltransferase/glycogen phosphorylase"/>
    <property type="match status" value="1"/>
</dbReference>
<feature type="domain" description="UDP-N-acetylglucosamine 2-epimerase" evidence="2">
    <location>
        <begin position="36"/>
        <end position="367"/>
    </location>
</feature>
<sequence>MPSPAPPLKIALIAGTRPNFVKAAPLHQVLSADPERFSPAIWVVSQHRAPALNGEVLEDLMIPATALMHIAVDDGPIGQRLGQMIDAIGEALKAGQPDLVVVFGDVDTTLAGAIAAKRMQLPLVHVEAGLRSHDRAMPEELNRRMVDAIADLLMTTSEDAANTLVRCEGQPAGHVHFVGNVMIDALLRTVDRDHGRSLCSGLGVAPGQFAMATFHRPSNVDAEPDLLRLLSMLSDATRRLPVLLPLHPRTHAALVRHGLEEAARSIEGLHLLPSLRYRDFVSLLSLARVALTDSGGIQEETSVLGVPCLTVRENTERPVTVDQGSNRLVGPGEVAAALDAIMAAPPPEPARIPGWDGNAALRIAEALAAWAPEVRP</sequence>
<evidence type="ECO:0000313" key="4">
    <source>
        <dbReference type="Proteomes" id="UP000623419"/>
    </source>
</evidence>
<dbReference type="PANTHER" id="PTHR43174">
    <property type="entry name" value="UDP-N-ACETYLGLUCOSAMINE 2-EPIMERASE"/>
    <property type="match status" value="1"/>
</dbReference>
<dbReference type="Gene3D" id="3.40.50.2000">
    <property type="entry name" value="Glycogen Phosphorylase B"/>
    <property type="match status" value="2"/>
</dbReference>
<protein>
    <submittedName>
        <fullName evidence="3">UDP-N-acetylglucosamine 2-epimerase (Non-hydrolyzing)</fullName>
    </submittedName>
</protein>
<reference evidence="4" key="1">
    <citation type="journal article" date="2019" name="Int. J. Syst. Evol. Microbiol.">
        <title>The Global Catalogue of Microorganisms (GCM) 10K type strain sequencing project: providing services to taxonomists for standard genome sequencing and annotation.</title>
        <authorList>
            <consortium name="The Broad Institute Genomics Platform"/>
            <consortium name="The Broad Institute Genome Sequencing Center for Infectious Disease"/>
            <person name="Wu L."/>
            <person name="Ma J."/>
        </authorList>
    </citation>
    <scope>NUCLEOTIDE SEQUENCE [LARGE SCALE GENOMIC DNA]</scope>
    <source>
        <strain evidence="4">CGMCC 1.15905</strain>
    </source>
</reference>
<dbReference type="CDD" id="cd03786">
    <property type="entry name" value="GTB_UDP-GlcNAc_2-Epimerase"/>
    <property type="match status" value="1"/>
</dbReference>
<dbReference type="EMBL" id="BMKC01000001">
    <property type="protein sequence ID" value="GGA66853.1"/>
    <property type="molecule type" value="Genomic_DNA"/>
</dbReference>
<dbReference type="InterPro" id="IPR003331">
    <property type="entry name" value="UDP_GlcNAc_Epimerase_2_dom"/>
</dbReference>
<dbReference type="NCBIfam" id="TIGR00236">
    <property type="entry name" value="wecB"/>
    <property type="match status" value="1"/>
</dbReference>
<accession>A0ABQ1H9H3</accession>
<keyword evidence="1" id="KW-0413">Isomerase</keyword>
<organism evidence="3 4">
    <name type="scientific">Arenimonas soli</name>
    <dbReference type="NCBI Taxonomy" id="2269504"/>
    <lineage>
        <taxon>Bacteria</taxon>
        <taxon>Pseudomonadati</taxon>
        <taxon>Pseudomonadota</taxon>
        <taxon>Gammaproteobacteria</taxon>
        <taxon>Lysobacterales</taxon>
        <taxon>Lysobacteraceae</taxon>
        <taxon>Arenimonas</taxon>
    </lineage>
</organism>